<protein>
    <submittedName>
        <fullName evidence="1">Uncharacterized protein</fullName>
    </submittedName>
</protein>
<evidence type="ECO:0000313" key="2">
    <source>
        <dbReference type="Proteomes" id="UP000289411"/>
    </source>
</evidence>
<dbReference type="EMBL" id="QYBC01000026">
    <property type="protein sequence ID" value="RYB01895.1"/>
    <property type="molecule type" value="Genomic_DNA"/>
</dbReference>
<keyword evidence="2" id="KW-1185">Reference proteome</keyword>
<evidence type="ECO:0000313" key="1">
    <source>
        <dbReference type="EMBL" id="RYB01895.1"/>
    </source>
</evidence>
<dbReference type="AlphaFoldDB" id="A0A4Q2R5S9"/>
<comment type="caution">
    <text evidence="1">The sequence shown here is derived from an EMBL/GenBank/DDBJ whole genome shotgun (WGS) entry which is preliminary data.</text>
</comment>
<sequence length="232" mass="26140">MDEFGPFARWPDPRAYDLIAGYNWGPFQRALLLGQETWDRSGMTTSQARAHDTVVECLTERGYVIAPSPEHTSDVVTISLPGLPGYDSNLDAMIEAWGIRSDRIVLLRLVGPVEYVGTHRVPILQGTTFGAIEGQTGKRAIGLQRDVYIVGRMDVRETPGFAPYRSIGDQRSRVRTTLRRARNTALVVDEWIPHWDEHVADLARKAEEKRLAEERARIEVEPVDEDLAAFMP</sequence>
<name>A0A4Q2R5S9_9HYPH</name>
<dbReference type="Proteomes" id="UP000289411">
    <property type="component" value="Unassembled WGS sequence"/>
</dbReference>
<organism evidence="1 2">
    <name type="scientific">Lichenibacterium ramalinae</name>
    <dbReference type="NCBI Taxonomy" id="2316527"/>
    <lineage>
        <taxon>Bacteria</taxon>
        <taxon>Pseudomonadati</taxon>
        <taxon>Pseudomonadota</taxon>
        <taxon>Alphaproteobacteria</taxon>
        <taxon>Hyphomicrobiales</taxon>
        <taxon>Lichenihabitantaceae</taxon>
        <taxon>Lichenibacterium</taxon>
    </lineage>
</organism>
<reference evidence="1 2" key="1">
    <citation type="submission" date="2018-09" db="EMBL/GenBank/DDBJ databases">
        <authorList>
            <person name="Grouzdev D.S."/>
            <person name="Krutkina M.S."/>
        </authorList>
    </citation>
    <scope>NUCLEOTIDE SEQUENCE [LARGE SCALE GENOMIC DNA]</scope>
    <source>
        <strain evidence="1 2">RmlP001</strain>
    </source>
</reference>
<dbReference type="RefSeq" id="WP_129221680.1">
    <property type="nucleotide sequence ID" value="NZ_QYBC01000026.1"/>
</dbReference>
<reference evidence="1 2" key="2">
    <citation type="submission" date="2019-02" db="EMBL/GenBank/DDBJ databases">
        <title>'Lichenibacterium ramalinii' gen. nov. sp. nov., 'Lichenibacterium minor' gen. nov. sp. nov.</title>
        <authorList>
            <person name="Pankratov T."/>
        </authorList>
    </citation>
    <scope>NUCLEOTIDE SEQUENCE [LARGE SCALE GENOMIC DNA]</scope>
    <source>
        <strain evidence="1 2">RmlP001</strain>
    </source>
</reference>
<proteinExistence type="predicted"/>
<gene>
    <name evidence="1" type="ORF">D3272_23625</name>
</gene>
<accession>A0A4Q2R5S9</accession>